<evidence type="ECO:0000313" key="3">
    <source>
        <dbReference type="Proteomes" id="UP000216052"/>
    </source>
</evidence>
<dbReference type="Proteomes" id="UP000216052">
    <property type="component" value="Chromosome"/>
</dbReference>
<evidence type="ECO:0000313" key="2">
    <source>
        <dbReference type="EMBL" id="XFO73423.1"/>
    </source>
</evidence>
<feature type="compositionally biased region" description="Basic and acidic residues" evidence="1">
    <location>
        <begin position="20"/>
        <end position="32"/>
    </location>
</feature>
<evidence type="ECO:0000256" key="1">
    <source>
        <dbReference type="SAM" id="MobiDB-lite"/>
    </source>
</evidence>
<feature type="region of interest" description="Disordered" evidence="1">
    <location>
        <begin position="1"/>
        <end position="42"/>
    </location>
</feature>
<reference evidence="2" key="1">
    <citation type="submission" date="2024-05" db="EMBL/GenBank/DDBJ databases">
        <title>Isolation and characterization of Sporomusa carbonis sp. nov., a carboxydotrophic hydrogenogen in the genus of Sporomusa isolated from a charcoal burning pile.</title>
        <authorList>
            <person name="Boeer T."/>
            <person name="Rosenbaum F."/>
            <person name="Eysell L."/>
            <person name="Mueller V."/>
            <person name="Daniel R."/>
            <person name="Poehlein A."/>
        </authorList>
    </citation>
    <scope>NUCLEOTIDE SEQUENCE [LARGE SCALE GENOMIC DNA]</scope>
    <source>
        <strain evidence="2">DSM 3132</strain>
    </source>
</reference>
<sequence length="42" mass="4547">MKQSNYGKGSIYQRQYGRSMGKDLPAKSKGTDAIHGLTAQSS</sequence>
<name>A0ABZ3J5W2_SPOA4</name>
<gene>
    <name evidence="2" type="ORF">SPACI_035090</name>
</gene>
<accession>A0ABZ3J5W2</accession>
<dbReference type="RefSeq" id="WP_255451394.1">
    <property type="nucleotide sequence ID" value="NZ_CP155571.1"/>
</dbReference>
<dbReference type="EMBL" id="CP155571">
    <property type="protein sequence ID" value="XFO73423.1"/>
    <property type="molecule type" value="Genomic_DNA"/>
</dbReference>
<proteinExistence type="predicted"/>
<organism evidence="2 3">
    <name type="scientific">Sporomusa acidovorans (strain ATCC 49682 / DSM 3132 / Mol)</name>
    <dbReference type="NCBI Taxonomy" id="1123286"/>
    <lineage>
        <taxon>Bacteria</taxon>
        <taxon>Bacillati</taxon>
        <taxon>Bacillota</taxon>
        <taxon>Negativicutes</taxon>
        <taxon>Selenomonadales</taxon>
        <taxon>Sporomusaceae</taxon>
        <taxon>Sporomusa</taxon>
    </lineage>
</organism>
<keyword evidence="3" id="KW-1185">Reference proteome</keyword>
<protein>
    <submittedName>
        <fullName evidence="2">Uncharacterized protein</fullName>
    </submittedName>
</protein>